<evidence type="ECO:0000259" key="2">
    <source>
        <dbReference type="Pfam" id="PF14222"/>
    </source>
</evidence>
<proteinExistence type="predicted"/>
<feature type="domain" description="Cell morphogenesis central region" evidence="4">
    <location>
        <begin position="1371"/>
        <end position="1417"/>
    </location>
</feature>
<feature type="domain" description="Protein furry C-terminal" evidence="5">
    <location>
        <begin position="2266"/>
        <end position="2920"/>
    </location>
</feature>
<dbReference type="GO" id="GO:0005938">
    <property type="term" value="C:cell cortex"/>
    <property type="evidence" value="ECO:0007669"/>
    <property type="project" value="TreeGrafter"/>
</dbReference>
<dbReference type="InterPro" id="IPR016024">
    <property type="entry name" value="ARM-type_fold"/>
</dbReference>
<keyword evidence="7" id="KW-1185">Reference proteome</keyword>
<dbReference type="GO" id="GO:0030427">
    <property type="term" value="C:site of polarized growth"/>
    <property type="evidence" value="ECO:0007669"/>
    <property type="project" value="TreeGrafter"/>
</dbReference>
<organism evidence="6 7">
    <name type="scientific">Falco tinnunculus</name>
    <name type="common">Common kestrel</name>
    <dbReference type="NCBI Taxonomy" id="100819"/>
    <lineage>
        <taxon>Eukaryota</taxon>
        <taxon>Metazoa</taxon>
        <taxon>Chordata</taxon>
        <taxon>Craniata</taxon>
        <taxon>Vertebrata</taxon>
        <taxon>Euteleostomi</taxon>
        <taxon>Archelosauria</taxon>
        <taxon>Archosauria</taxon>
        <taxon>Dinosauria</taxon>
        <taxon>Saurischia</taxon>
        <taxon>Theropoda</taxon>
        <taxon>Coelurosauria</taxon>
        <taxon>Aves</taxon>
        <taxon>Neognathae</taxon>
        <taxon>Neoaves</taxon>
        <taxon>Telluraves</taxon>
        <taxon>Australaves</taxon>
        <taxon>Falconiformes</taxon>
        <taxon>Falconidae</taxon>
        <taxon>Falco</taxon>
    </lineage>
</organism>
<protein>
    <submittedName>
        <fullName evidence="6">FRY like transcription coactivator</fullName>
    </submittedName>
</protein>
<feature type="compositionally biased region" description="Acidic residues" evidence="1">
    <location>
        <begin position="2465"/>
        <end position="2475"/>
    </location>
</feature>
<feature type="region of interest" description="Disordered" evidence="1">
    <location>
        <begin position="119"/>
        <end position="139"/>
    </location>
</feature>
<evidence type="ECO:0000259" key="3">
    <source>
        <dbReference type="Pfam" id="PF14225"/>
    </source>
</evidence>
<feature type="domain" description="Cell morphogenesis protein N-terminal" evidence="2">
    <location>
        <begin position="146"/>
        <end position="678"/>
    </location>
</feature>
<feature type="compositionally biased region" description="Low complexity" evidence="1">
    <location>
        <begin position="905"/>
        <end position="914"/>
    </location>
</feature>
<feature type="domain" description="Cell morphogenesis central region" evidence="4">
    <location>
        <begin position="1722"/>
        <end position="1834"/>
    </location>
</feature>
<sequence>CNLELNSPPINKRRVSPSVVSTWEKRGIIMSNITIDPDVKPGEYVIKSLFAEFAVQAEKKIEVVMAEPLEKLLSRSLQRGEDLQFDQLISSMSSVAEHCLPSLLRTLFDWYRRQNGTEDESYEYRPRSSTKSKGDDQQRERDYLLERRDLAVDFIFCLVLIEVLKQIPVHPVPDPLVHEVLNLAFKHFKHKEGYSGTNTGNVHIIADLYAEVTGVLAQSKFQAVRKKFVTELKELRQKEQSPHVVQSIISLIMGMKFFRVKMYPVEDFEASFQFMQECAQYFLEVKDKDIKHALAGLFVEILIPVAAAVKNEVNVPCLKNFVEMLYQTTFELSSRKKHSLALYPLITCLLCVSQKQFFLNNWHVFLQNCLSHLKNKDPKMSRVALESLYRLLWVYVIRIKCESNTVTQSRLMSIVSALFPKGSRSVVPRDTPLNIFVKIIQFIAQERLDFAMKEIIFDLLSVGKSPKTFTINPERMNIGLRVFLVIADSLQQKDGEPPMPTTGVVLPSGNTLRVKKIFLNKTLTDEEAKVIGMSIYYPQVRKALDSILRHLDKEVGRPMCMTSVQMSNKEPEDMITGERKPKIDLFRTCIAAIPRLIPDGMSKTDLIELLARLTIHMDEELRALAFNTLQALMLDFPDWREDVLSGFVYFIVREVTDIHPTLLDNAVKMLVQLINQWKQAAQMHNKNQDSQRGVSNGAAHTLPLERTLYSSVFHVVEGFALVILCSTRPATRRLAVSVLREIRALFTLLEISKVRLAIDVMDRLSATILESFIHLTGNSVFIYLPLTHNSIDLQTLADWNSSPISHQFDVVSPSHIWIFAHVTQGQDPWIISLSSFMKQENLPKHCPTAVSYAWTFAYTRLQLLSPQVDINSPINAKKVNTTTSSDSYIGLWRNYLILCCSAASSSNSSTSTGSVRCSPPETLASTPDSGYSIDSRIIGIPSPSSLFKHIVPMMRSESMEITESLVLGLGRTNPGNMKRRRRRDILRVQLVRIFELLADAGVISHSASGGLDNETHSLNNTLLEYVDLTRQLLEAENEKDSDTLKDIRCHFSALVANIIQNVPVHQRRSVFPQQSLRHSLFMLFSHWAGPFSIMFTPLDRYSDRNMRINRHQYCALKAMSAVLCCGPVADNVGLSSDGYLYKWLDNILDSQDKKVHQLGCEAVMLLLELNPDQSNLMYWAVDRCYTGSKRVAAGCFKAIASVFQNRDYQCDTVTLLNLILFKAADSTRAIYEVAMQLLQILEPKMFRYAHKLEVQRTDGVLGQPSPLPHLYSVSYYQLSEELARTYPELTLAIFSEVSQRIQTAHPAGRQVMLHYLLPWMNNIELVDLKPLPTIRRQEEDEEDSLKDREIMVNSRRWLRGEGWGSPQATAMVLNNLMYMTAKYGDEVAWSEIENVWTTLADSWPKNLKIILHFLISICGVNSEPSLLPYVKKVIVYLGRDKTMQLLEELVSELQLTDPVSSGVTHMDNPPYYRITSSYKIPSVTSGENVLNFYYYIYSGLNSNLNRQHHRLESRYSSSSGGSYEEEKSDSMPLYSNWRLKVMEHNQGEPLPFPPTGGCWSPLVDYLPETSPPGMSLHRCNIAVILLTDLIVDHSVKVEWGGYLHLLLHAIFIGFDHCHPEVYEHCKRLLLHLLIVMGSGSNVQSVASVLLRNREFNESRVLTVKQTTHLDYTFTGVHDFIPDYQPSPMTDSGLSSSSTSSSISLGNTSAAISHLHTTILNEVDISVEQDEKVKTLIEFITSRKRGPLWNHEDVSAKNPNIKSAEQLTVFLKHVVSIFKQSSSGFQLEHRLSEVALQTALSCSSRHYAGRSFQIFRALKQPLTASTLSDVLSRLVETVGDAGEEAQGFVIELLLTLESAIDTLAETMKHYDLLSALSQTSYHESVMGNKYAANRKSTGQINLSTSPINSGSCLGYYSNTRSNSLRLNLISERRGDRRRSNTLDIMDGRINHGGSLARTRSLSSLREGGIYDVQPTTDPVNLMATIFWIAASLLESDYEYEYLLALKLLNKLLIHLPLDKSESREKIEKVQNKLKWNNFPGLQQLFLKGFTSASTQEMTVHLLSKLITISRHALVDPSQLAGFPLNILCLLPHLIQHFDNPTQFCKETADRIAKVCAEEKSPTLANLAHMMSLYSTHSYSRDCSNWINVVCRYLHDSFSDATFNLVTYLAELLEKGLSSMQQSLLQIIYSLLSHIDLSTAPVKQFNLEIIKVIGKYVQSPYWKEALNILKLVVSRSASLVVPNDIPKSYGSDIGSPEISFTKIFNNVSKELPGKTLDFHFDISETPIIGNKYGDQHSAAGRNGKPKVIAVTRSTSSTSSGSNSNALVPVSWKRPQLSQRRTREKLMNVLSLCGPESGLPKNPSVVFSSNEDLEVGDQQTSLISTTEEVIQEEEVAVEDNTSEQQFGVFKDFDFLDVELEDAEGESMDNFNWGVRRRSLDSIDKGDTPSLQECQYSGSTPSLNLTNQEDTDESSEEEAALTASQILSRSQMVKYVSPDNKSNRSMFDSQEGSSAVKDEQVSTASEDTGLYLLQEQQDCLVCHESLELEETPELAEAAAPESYSESICEEDVTLALKELDERLQTSPPPSPFLSAILAAFQPVAYDDEEQAWRCHVNQMLSDTDGSCAVYTFHVFSRLFQTIQRKFVSITNDSVSFLGESLQRIGTKFKSSLEVMMLCSECPTVFVDAETLMSCGLLETLKFSVLELQEHLDTYNVKREAAEQVSILYFITDNIRTCSSRKCCRLYKLHFQLLLLFQAYCKLISQVKTIKKEAEVINMSEELALLESCLKEAEAASDSGIEEIEIAEASQASTETAIHSLIETLRNKEFVSAVAQVKAFRSIWPHDIFGSSEDDPVQTLLHIYFRHQTLGQTGSFAVVGSNKDMSEASSKLMELNLEIRESLRMVQSYRLLGKVKPGINLVSTGF</sequence>
<feature type="region of interest" description="Disordered" evidence="1">
    <location>
        <begin position="2494"/>
        <end position="2518"/>
    </location>
</feature>
<dbReference type="PANTHER" id="PTHR12295">
    <property type="entry name" value="FURRY-RELATED"/>
    <property type="match status" value="1"/>
</dbReference>
<evidence type="ECO:0000259" key="4">
    <source>
        <dbReference type="Pfam" id="PF14228"/>
    </source>
</evidence>
<dbReference type="Ensembl" id="ENSFTIT00000024754.1">
    <property type="protein sequence ID" value="ENSFTIP00000023751.1"/>
    <property type="gene ID" value="ENSFTIG00000008655.1"/>
</dbReference>
<reference evidence="6" key="2">
    <citation type="submission" date="2025-09" db="UniProtKB">
        <authorList>
            <consortium name="Ensembl"/>
        </authorList>
    </citation>
    <scope>IDENTIFICATION</scope>
</reference>
<feature type="compositionally biased region" description="Polar residues" evidence="1">
    <location>
        <begin position="2495"/>
        <end position="2509"/>
    </location>
</feature>
<dbReference type="InterPro" id="IPR039867">
    <property type="entry name" value="Furry/Tao3/Mor2"/>
</dbReference>
<evidence type="ECO:0000313" key="6">
    <source>
        <dbReference type="Ensembl" id="ENSFTIP00000023751.1"/>
    </source>
</evidence>
<dbReference type="Pfam" id="PF14225">
    <property type="entry name" value="MOR2-PAG1_C"/>
    <property type="match status" value="1"/>
</dbReference>
<dbReference type="InterPro" id="IPR045842">
    <property type="entry name" value="Fry_C"/>
</dbReference>
<feature type="compositionally biased region" description="Polar residues" evidence="1">
    <location>
        <begin position="2445"/>
        <end position="2464"/>
    </location>
</feature>
<evidence type="ECO:0000256" key="1">
    <source>
        <dbReference type="SAM" id="MobiDB-lite"/>
    </source>
</evidence>
<dbReference type="InterPro" id="IPR025481">
    <property type="entry name" value="Cell_Morphogen_C"/>
</dbReference>
<evidence type="ECO:0000259" key="5">
    <source>
        <dbReference type="Pfam" id="PF19421"/>
    </source>
</evidence>
<dbReference type="Pfam" id="PF14222">
    <property type="entry name" value="MOR2-PAG1_N"/>
    <property type="match status" value="1"/>
</dbReference>
<name>A0A8C4VFJ0_FALTI</name>
<reference evidence="6" key="1">
    <citation type="submission" date="2025-08" db="UniProtKB">
        <authorList>
            <consortium name="Ensembl"/>
        </authorList>
    </citation>
    <scope>IDENTIFICATION</scope>
</reference>
<dbReference type="Proteomes" id="UP000694562">
    <property type="component" value="Unplaced"/>
</dbReference>
<feature type="region of interest" description="Disordered" evidence="1">
    <location>
        <begin position="2440"/>
        <end position="2479"/>
    </location>
</feature>
<dbReference type="InterPro" id="IPR025614">
    <property type="entry name" value="Cell_morpho_N"/>
</dbReference>
<dbReference type="Pfam" id="PF19421">
    <property type="entry name" value="Fry_C"/>
    <property type="match status" value="1"/>
</dbReference>
<dbReference type="PANTHER" id="PTHR12295:SF9">
    <property type="entry name" value="PROTEIN FURRY HOMOLOG-LIKE"/>
    <property type="match status" value="1"/>
</dbReference>
<feature type="domain" description="Cell morphogenesis central region" evidence="4">
    <location>
        <begin position="1162"/>
        <end position="1329"/>
    </location>
</feature>
<evidence type="ECO:0000313" key="7">
    <source>
        <dbReference type="Proteomes" id="UP000694562"/>
    </source>
</evidence>
<dbReference type="Pfam" id="PF14228">
    <property type="entry name" value="MOR2-PAG1_mid"/>
    <property type="match status" value="4"/>
</dbReference>
<dbReference type="GO" id="GO:0031175">
    <property type="term" value="P:neuron projection development"/>
    <property type="evidence" value="ECO:0007669"/>
    <property type="project" value="TreeGrafter"/>
</dbReference>
<feature type="region of interest" description="Disordered" evidence="1">
    <location>
        <begin position="905"/>
        <end position="927"/>
    </location>
</feature>
<feature type="domain" description="Cell morphogenesis protein C-terminal" evidence="3">
    <location>
        <begin position="1982"/>
        <end position="2234"/>
    </location>
</feature>
<feature type="domain" description="Cell morphogenesis central region" evidence="4">
    <location>
        <begin position="1575"/>
        <end position="1636"/>
    </location>
</feature>
<dbReference type="GO" id="GO:0000902">
    <property type="term" value="P:cell morphogenesis"/>
    <property type="evidence" value="ECO:0007669"/>
    <property type="project" value="InterPro"/>
</dbReference>
<dbReference type="SUPFAM" id="SSF48371">
    <property type="entry name" value="ARM repeat"/>
    <property type="match status" value="1"/>
</dbReference>
<accession>A0A8C4VFJ0</accession>
<dbReference type="InterPro" id="IPR029473">
    <property type="entry name" value="MOR2-PAG1_mid"/>
</dbReference>